<evidence type="ECO:0000256" key="3">
    <source>
        <dbReference type="ARBA" id="ARBA00006351"/>
    </source>
</evidence>
<dbReference type="EC" id="2.4.1.-" evidence="7"/>
<dbReference type="Pfam" id="PF01501">
    <property type="entry name" value="Glyco_transf_8"/>
    <property type="match status" value="1"/>
</dbReference>
<name>A0A8T2YA27_POPDE</name>
<dbReference type="EMBL" id="JACEGQ020000008">
    <property type="protein sequence ID" value="KAH8502023.1"/>
    <property type="molecule type" value="Genomic_DNA"/>
</dbReference>
<dbReference type="Proteomes" id="UP000807159">
    <property type="component" value="Chromosome 8"/>
</dbReference>
<evidence type="ECO:0000256" key="6">
    <source>
        <dbReference type="ARBA" id="ARBA00022968"/>
    </source>
</evidence>
<dbReference type="InterPro" id="IPR029044">
    <property type="entry name" value="Nucleotide-diphossugar_trans"/>
</dbReference>
<feature type="signal peptide" evidence="8">
    <location>
        <begin position="1"/>
        <end position="24"/>
    </location>
</feature>
<dbReference type="PANTHER" id="PTHR13778:SF5">
    <property type="entry name" value="HEXOSYLTRANSFERASE"/>
    <property type="match status" value="1"/>
</dbReference>
<keyword evidence="4" id="KW-0328">Glycosyltransferase</keyword>
<evidence type="ECO:0000313" key="9">
    <source>
        <dbReference type="EMBL" id="KAH8502023.1"/>
    </source>
</evidence>
<proteinExistence type="inferred from homology"/>
<evidence type="ECO:0000256" key="2">
    <source>
        <dbReference type="ARBA" id="ARBA00004877"/>
    </source>
</evidence>
<comment type="caution">
    <text evidence="9">The sequence shown here is derived from an EMBL/GenBank/DDBJ whole genome shotgun (WGS) entry which is preliminary data.</text>
</comment>
<evidence type="ECO:0000313" key="10">
    <source>
        <dbReference type="Proteomes" id="UP000807159"/>
    </source>
</evidence>
<dbReference type="InterPro" id="IPR002495">
    <property type="entry name" value="Glyco_trans_8"/>
</dbReference>
<evidence type="ECO:0000256" key="5">
    <source>
        <dbReference type="ARBA" id="ARBA00022679"/>
    </source>
</evidence>
<dbReference type="InterPro" id="IPR050748">
    <property type="entry name" value="Glycosyltrans_8_dom-fam"/>
</dbReference>
<reference evidence="9" key="1">
    <citation type="journal article" date="2021" name="J. Hered.">
        <title>Genome Assembly of Salicaceae Populus deltoides (Eastern Cottonwood) I-69 Based on Nanopore Sequencing and Hi-C Technologies.</title>
        <authorList>
            <person name="Bai S."/>
            <person name="Wu H."/>
            <person name="Zhang J."/>
            <person name="Pan Z."/>
            <person name="Zhao W."/>
            <person name="Li Z."/>
            <person name="Tong C."/>
        </authorList>
    </citation>
    <scope>NUCLEOTIDE SEQUENCE</scope>
    <source>
        <tissue evidence="9">Leaf</tissue>
    </source>
</reference>
<keyword evidence="5" id="KW-0808">Transferase</keyword>
<keyword evidence="6" id="KW-0735">Signal-anchor</keyword>
<keyword evidence="10" id="KW-1185">Reference proteome</keyword>
<evidence type="ECO:0000256" key="8">
    <source>
        <dbReference type="SAM" id="SignalP"/>
    </source>
</evidence>
<sequence length="209" mass="22920">MASCASSLLLGLLSFLIVANIASSSSSSGESASVLSENHSLLSLSSGRLQLRNGDSCGLQRIHIVMTLDANYLRGTMAAVLSILQHSTCPGKHGVPFSLALDQPLNYARIYLADIIPSDVKRVIYLDSDLVVVDDIAKLWEVDLEEKVLAAPEYCHANFTNYFSNLFWLDPVLAKTFHGRRPCYFNTGVMVVDVEKWRQGGITQRLKSG</sequence>
<evidence type="ECO:0000256" key="7">
    <source>
        <dbReference type="RuleBase" id="RU362027"/>
    </source>
</evidence>
<comment type="similarity">
    <text evidence="3 7">Belongs to the glycosyltransferase 8 family.</text>
</comment>
<evidence type="ECO:0000256" key="4">
    <source>
        <dbReference type="ARBA" id="ARBA00022676"/>
    </source>
</evidence>
<feature type="chain" id="PRO_5035911715" description="Hexosyltransferase" evidence="8">
    <location>
        <begin position="25"/>
        <end position="209"/>
    </location>
</feature>
<comment type="subcellular location">
    <subcellularLocation>
        <location evidence="1">Membrane</location>
        <topology evidence="1">Single-pass type II membrane protein</topology>
    </subcellularLocation>
</comment>
<comment type="pathway">
    <text evidence="2">Glycan metabolism; pectin biosynthesis.</text>
</comment>
<dbReference type="PANTHER" id="PTHR13778">
    <property type="entry name" value="GLYCOSYLTRANSFERASE 8 DOMAIN-CONTAINING PROTEIN"/>
    <property type="match status" value="1"/>
</dbReference>
<dbReference type="AlphaFoldDB" id="A0A8T2YA27"/>
<organism evidence="9 10">
    <name type="scientific">Populus deltoides</name>
    <name type="common">Eastern poplar</name>
    <name type="synonym">Eastern cottonwood</name>
    <dbReference type="NCBI Taxonomy" id="3696"/>
    <lineage>
        <taxon>Eukaryota</taxon>
        <taxon>Viridiplantae</taxon>
        <taxon>Streptophyta</taxon>
        <taxon>Embryophyta</taxon>
        <taxon>Tracheophyta</taxon>
        <taxon>Spermatophyta</taxon>
        <taxon>Magnoliopsida</taxon>
        <taxon>eudicotyledons</taxon>
        <taxon>Gunneridae</taxon>
        <taxon>Pentapetalae</taxon>
        <taxon>rosids</taxon>
        <taxon>fabids</taxon>
        <taxon>Malpighiales</taxon>
        <taxon>Salicaceae</taxon>
        <taxon>Saliceae</taxon>
        <taxon>Populus</taxon>
    </lineage>
</organism>
<keyword evidence="8" id="KW-0732">Signal</keyword>
<gene>
    <name evidence="9" type="ORF">H0E87_016693</name>
</gene>
<dbReference type="GO" id="GO:0005794">
    <property type="term" value="C:Golgi apparatus"/>
    <property type="evidence" value="ECO:0007669"/>
    <property type="project" value="TreeGrafter"/>
</dbReference>
<protein>
    <recommendedName>
        <fullName evidence="7">Hexosyltransferase</fullName>
        <ecNumber evidence="7">2.4.1.-</ecNumber>
    </recommendedName>
</protein>
<evidence type="ECO:0000256" key="1">
    <source>
        <dbReference type="ARBA" id="ARBA00004606"/>
    </source>
</evidence>
<dbReference type="GO" id="GO:0016757">
    <property type="term" value="F:glycosyltransferase activity"/>
    <property type="evidence" value="ECO:0007669"/>
    <property type="project" value="UniProtKB-KW"/>
</dbReference>
<dbReference type="GO" id="GO:0016020">
    <property type="term" value="C:membrane"/>
    <property type="evidence" value="ECO:0007669"/>
    <property type="project" value="UniProtKB-SubCell"/>
</dbReference>
<dbReference type="Gene3D" id="3.90.550.10">
    <property type="entry name" value="Spore Coat Polysaccharide Biosynthesis Protein SpsA, Chain A"/>
    <property type="match status" value="1"/>
</dbReference>
<dbReference type="SUPFAM" id="SSF53448">
    <property type="entry name" value="Nucleotide-diphospho-sugar transferases"/>
    <property type="match status" value="1"/>
</dbReference>
<keyword evidence="6" id="KW-0812">Transmembrane</keyword>
<accession>A0A8T2YA27</accession>